<evidence type="ECO:0000256" key="1">
    <source>
        <dbReference type="SAM" id="Coils"/>
    </source>
</evidence>
<evidence type="ECO:0000256" key="2">
    <source>
        <dbReference type="SAM" id="MobiDB-lite"/>
    </source>
</evidence>
<gene>
    <name evidence="3" type="ORF">A8135_13605</name>
</gene>
<keyword evidence="4" id="KW-1185">Reference proteome</keyword>
<evidence type="ECO:0000313" key="4">
    <source>
        <dbReference type="Proteomes" id="UP000093336"/>
    </source>
</evidence>
<name>A0ABX2XSV1_9GAMM</name>
<accession>A0ABX2XSV1</accession>
<feature type="region of interest" description="Disordered" evidence="2">
    <location>
        <begin position="1"/>
        <end position="33"/>
    </location>
</feature>
<protein>
    <submittedName>
        <fullName evidence="3">Uncharacterized protein</fullName>
    </submittedName>
</protein>
<feature type="coiled-coil region" evidence="1">
    <location>
        <begin position="421"/>
        <end position="470"/>
    </location>
</feature>
<comment type="caution">
    <text evidence="3">The sequence shown here is derived from an EMBL/GenBank/DDBJ whole genome shotgun (WGS) entry which is preliminary data.</text>
</comment>
<dbReference type="RefSeq" id="WP_065620926.1">
    <property type="nucleotide sequence ID" value="NZ_LYOZ01000028.1"/>
</dbReference>
<organism evidence="3 4">
    <name type="scientific">Legionella jamestowniensis</name>
    <dbReference type="NCBI Taxonomy" id="455"/>
    <lineage>
        <taxon>Bacteria</taxon>
        <taxon>Pseudomonadati</taxon>
        <taxon>Pseudomonadota</taxon>
        <taxon>Gammaproteobacteria</taxon>
        <taxon>Legionellales</taxon>
        <taxon>Legionellaceae</taxon>
        <taxon>Legionella</taxon>
    </lineage>
</organism>
<sequence length="826" mass="95869">MGRENLSFLIKQEAPSLAKGSKSGQKKSKSKPVVIENLSSSSTESAYSEKIQLLINGLESLAAEVFSTPQIDIQLQQDFVLKPLLETFKQKNDLSHDLFMEARRDINRCIHEIGYHEILVKNLERLTGEIEHIHTDLKNIQSAIQSRQIFLLPMTNSETLTELVIDAQLKLQNTLEDFLNNISTLQIEHHRELESQEIKTALVSFIEELRYDFGKNSLVDRNVAEAFRIKCLQHLGEKTGFLSFRAVTKPLESDDIQYLVKNLFTEKLNIDPAILKRQFAFMHHLIAKIQTFPIRTINTYFNLTTTIEKTNKLVREESGCIQEQINLGLLPELQKYLALFTLLMPTPNSVIRAKETRKELQELGQAVEQFFVQFSDAEMQQYYVATTSPTEKLNGAAKQRLSAWDSLQQIVSHLNETHAGIQKNLDTLNELQNRFNRLKAKALEDIHSLNIEYEIQIKSMENELREVLIDTEEALSVRYKYNGLDKNENNYRVQAELNSSYKFLHSLAKTNTSLENLLFLKRNVLIKLEGYIIESKAFLKTRLAGSLHTIATEFSSYKSPLLTRFNPFTDELQQDEDEAREALGRMNDIYYELDVTPGRNLEAWLNRLEKKFNIAHERITKRNHTCKNALEIERRLNTKAYQISIGIFRTLEEEFLRILQVYLGNAICLYPNDEELQKIKTCLTNASLDINFNWSKEGLDKIDTRLFILLSIYREFHRINNNYINKNLSLHSDKTYLQELIDKVEAHLHNNHMEALSDAKRPVFIQWLRIYVLRSLQTISHQIVNYLKRDESMQYRFFVTMGACQTEHKLVDTGNKAYSSLKALMV</sequence>
<dbReference type="EMBL" id="LYOZ01000028">
    <property type="protein sequence ID" value="OCH97641.1"/>
    <property type="molecule type" value="Genomic_DNA"/>
</dbReference>
<reference evidence="3 4" key="1">
    <citation type="submission" date="2016-05" db="EMBL/GenBank/DDBJ databases">
        <authorList>
            <person name="Prochazka B."/>
            <person name="Indra A."/>
            <person name="Hasenberger P."/>
            <person name="Blaschitz M."/>
            <person name="Wagner L."/>
            <person name="Wewalka G."/>
            <person name="Sorschag S."/>
            <person name="Schmid D."/>
            <person name="Ruppitsch W."/>
        </authorList>
    </citation>
    <scope>NUCLEOTIDE SEQUENCE [LARGE SCALE GENOMIC DNA]</scope>
    <source>
        <strain evidence="3 4">974010_12</strain>
    </source>
</reference>
<proteinExistence type="predicted"/>
<dbReference type="Proteomes" id="UP000093336">
    <property type="component" value="Unassembled WGS sequence"/>
</dbReference>
<keyword evidence="1" id="KW-0175">Coiled coil</keyword>
<evidence type="ECO:0000313" key="3">
    <source>
        <dbReference type="EMBL" id="OCH97641.1"/>
    </source>
</evidence>